<dbReference type="InterPro" id="IPR032466">
    <property type="entry name" value="Metal_Hydrolase"/>
</dbReference>
<evidence type="ECO:0000259" key="9">
    <source>
        <dbReference type="Pfam" id="PF01979"/>
    </source>
</evidence>
<dbReference type="FunFam" id="3.20.20.140:FF:000032">
    <property type="entry name" value="Allantoinase Dal1"/>
    <property type="match status" value="1"/>
</dbReference>
<dbReference type="GO" id="GO:0005737">
    <property type="term" value="C:cytoplasm"/>
    <property type="evidence" value="ECO:0007669"/>
    <property type="project" value="TreeGrafter"/>
</dbReference>
<keyword evidence="7 10" id="KW-0378">Hydrolase</keyword>
<reference evidence="10 11" key="1">
    <citation type="submission" date="2020-07" db="EMBL/GenBank/DDBJ databases">
        <title>Genomic Encyclopedia of Type Strains, Phase IV (KMG-V): Genome sequencing to study the core and pangenomes of soil and plant-associated prokaryotes.</title>
        <authorList>
            <person name="Whitman W."/>
        </authorList>
    </citation>
    <scope>NUCLEOTIDE SEQUENCE [LARGE SCALE GENOMIC DNA]</scope>
    <source>
        <strain evidence="10 11">M8UP30</strain>
    </source>
</reference>
<protein>
    <recommendedName>
        <fullName evidence="5">allantoinase</fullName>
        <ecNumber evidence="5">3.5.2.5</ecNumber>
    </recommendedName>
</protein>
<dbReference type="InterPro" id="IPR006680">
    <property type="entry name" value="Amidohydro-rel"/>
</dbReference>
<comment type="cofactor">
    <cofactor evidence="1">
        <name>Zn(2+)</name>
        <dbReference type="ChEBI" id="CHEBI:29105"/>
    </cofactor>
</comment>
<organism evidence="10 11">
    <name type="scientific">Tunturiibacter lichenicola</name>
    <dbReference type="NCBI Taxonomy" id="2051959"/>
    <lineage>
        <taxon>Bacteria</taxon>
        <taxon>Pseudomonadati</taxon>
        <taxon>Acidobacteriota</taxon>
        <taxon>Terriglobia</taxon>
        <taxon>Terriglobales</taxon>
        <taxon>Acidobacteriaceae</taxon>
        <taxon>Tunturiibacter</taxon>
    </lineage>
</organism>
<dbReference type="InterPro" id="IPR011059">
    <property type="entry name" value="Metal-dep_hydrolase_composite"/>
</dbReference>
<evidence type="ECO:0000313" key="10">
    <source>
        <dbReference type="EMBL" id="NYF53068.1"/>
    </source>
</evidence>
<dbReference type="Pfam" id="PF01979">
    <property type="entry name" value="Amidohydro_1"/>
    <property type="match status" value="1"/>
</dbReference>
<evidence type="ECO:0000256" key="8">
    <source>
        <dbReference type="ARBA" id="ARBA00022833"/>
    </source>
</evidence>
<comment type="pathway">
    <text evidence="2">Nitrogen metabolism; (S)-allantoin degradation; allantoate from (S)-allantoin: step 1/1.</text>
</comment>
<dbReference type="PROSITE" id="PS01137">
    <property type="entry name" value="TATD_1"/>
    <property type="match status" value="1"/>
</dbReference>
<evidence type="ECO:0000313" key="11">
    <source>
        <dbReference type="Proteomes" id="UP000534186"/>
    </source>
</evidence>
<sequence>MAHAFLSKRIVTPQGTQPGALLVEDGTIRAVCRASEVPTDAIVHNCGNDALLPGLVDTHVHINQPGRTEWEGFRTATRAAAAGGYATLIDMPLNCLPETTTVAALEEKREAAQGECFVDWAPWGGAVADNQQHILPLAQAGVLGFKCFLIYPGCDGFTMIDQQQLEAALPSIAQSGLPLLVHAELAAPIDAATQSLRNADWRQYQTYLASRPDEAELQAIRLMIRLCRQYDFRLHIVHLSTALALAELTSARKEGLPITVETCPHYLHFAAEEIPDGATLLKCAPPIRSRENQRGLWRGLRDGTIDMIVTDHSPCPPEMKRTDTGRFDQAWGGIASLSLAFSVIHTNCTHRGHTLEDIARWMSAAPAALAGLTHQAGALQSGRDANFVVFDTEAEFTVTPDKLHYRHTISPYMGETLRGLVKATYLRGEPAYVEGTFAPTPQGREVKL</sequence>
<gene>
    <name evidence="10" type="ORF">HDF12_003467</name>
</gene>
<dbReference type="GO" id="GO:0006145">
    <property type="term" value="P:purine nucleobase catabolic process"/>
    <property type="evidence" value="ECO:0007669"/>
    <property type="project" value="TreeGrafter"/>
</dbReference>
<evidence type="ECO:0000256" key="4">
    <source>
        <dbReference type="ARBA" id="ARBA00011881"/>
    </source>
</evidence>
<dbReference type="Gene3D" id="3.20.20.140">
    <property type="entry name" value="Metal-dependent hydrolases"/>
    <property type="match status" value="1"/>
</dbReference>
<dbReference type="GO" id="GO:0004038">
    <property type="term" value="F:allantoinase activity"/>
    <property type="evidence" value="ECO:0007669"/>
    <property type="project" value="UniProtKB-EC"/>
</dbReference>
<name>A0A7Y9T3P3_9BACT</name>
<dbReference type="GO" id="GO:0008270">
    <property type="term" value="F:zinc ion binding"/>
    <property type="evidence" value="ECO:0007669"/>
    <property type="project" value="InterPro"/>
</dbReference>
<evidence type="ECO:0000256" key="1">
    <source>
        <dbReference type="ARBA" id="ARBA00001947"/>
    </source>
</evidence>
<dbReference type="AlphaFoldDB" id="A0A7Y9T3P3"/>
<accession>A0A7Y9T3P3</accession>
<feature type="domain" description="Amidohydrolase-related" evidence="9">
    <location>
        <begin position="51"/>
        <end position="428"/>
    </location>
</feature>
<evidence type="ECO:0000256" key="6">
    <source>
        <dbReference type="ARBA" id="ARBA00022723"/>
    </source>
</evidence>
<dbReference type="NCBIfam" id="TIGR03178">
    <property type="entry name" value="allantoinase"/>
    <property type="match status" value="1"/>
</dbReference>
<dbReference type="InterPro" id="IPR018228">
    <property type="entry name" value="DNase_TatD-rel_CS"/>
</dbReference>
<dbReference type="GO" id="GO:0000256">
    <property type="term" value="P:allantoin catabolic process"/>
    <property type="evidence" value="ECO:0007669"/>
    <property type="project" value="InterPro"/>
</dbReference>
<dbReference type="SUPFAM" id="SSF51556">
    <property type="entry name" value="Metallo-dependent hydrolases"/>
    <property type="match status" value="1"/>
</dbReference>
<dbReference type="PANTHER" id="PTHR43668">
    <property type="entry name" value="ALLANTOINASE"/>
    <property type="match status" value="1"/>
</dbReference>
<evidence type="ECO:0000256" key="7">
    <source>
        <dbReference type="ARBA" id="ARBA00022801"/>
    </source>
</evidence>
<dbReference type="Proteomes" id="UP000534186">
    <property type="component" value="Unassembled WGS sequence"/>
</dbReference>
<comment type="similarity">
    <text evidence="3">Belongs to the metallo-dependent hydrolases superfamily. Allantoinase family.</text>
</comment>
<dbReference type="SUPFAM" id="SSF51338">
    <property type="entry name" value="Composite domain of metallo-dependent hydrolases"/>
    <property type="match status" value="1"/>
</dbReference>
<comment type="caution">
    <text evidence="10">The sequence shown here is derived from an EMBL/GenBank/DDBJ whole genome shotgun (WGS) entry which is preliminary data.</text>
</comment>
<evidence type="ECO:0000256" key="3">
    <source>
        <dbReference type="ARBA" id="ARBA00010368"/>
    </source>
</evidence>
<dbReference type="EC" id="3.5.2.5" evidence="5"/>
<keyword evidence="6" id="KW-0479">Metal-binding</keyword>
<dbReference type="EMBL" id="JACCCV010000002">
    <property type="protein sequence ID" value="NYF53068.1"/>
    <property type="molecule type" value="Genomic_DNA"/>
</dbReference>
<comment type="subunit">
    <text evidence="4">Homotetramer.</text>
</comment>
<dbReference type="InterPro" id="IPR050138">
    <property type="entry name" value="DHOase/Allantoinase_Hydrolase"/>
</dbReference>
<dbReference type="GO" id="GO:0050897">
    <property type="term" value="F:cobalt ion binding"/>
    <property type="evidence" value="ECO:0007669"/>
    <property type="project" value="InterPro"/>
</dbReference>
<proteinExistence type="inferred from homology"/>
<evidence type="ECO:0000256" key="5">
    <source>
        <dbReference type="ARBA" id="ARBA00012863"/>
    </source>
</evidence>
<dbReference type="PANTHER" id="PTHR43668:SF2">
    <property type="entry name" value="ALLANTOINASE"/>
    <property type="match status" value="1"/>
</dbReference>
<keyword evidence="8" id="KW-0862">Zinc</keyword>
<evidence type="ECO:0000256" key="2">
    <source>
        <dbReference type="ARBA" id="ARBA00004968"/>
    </source>
</evidence>
<dbReference type="InterPro" id="IPR017593">
    <property type="entry name" value="Allantoinase"/>
</dbReference>